<dbReference type="OrthoDB" id="7203637at2"/>
<dbReference type="EMBL" id="ADVL01000443">
    <property type="protein sequence ID" value="EFH11217.1"/>
    <property type="molecule type" value="Genomic_DNA"/>
</dbReference>
<dbReference type="AlphaFoldDB" id="D5RNA2"/>
<comment type="caution">
    <text evidence="1">The sequence shown here is derived from an EMBL/GenBank/DDBJ whole genome shotgun (WGS) entry which is preliminary data.</text>
</comment>
<dbReference type="PANTHER" id="PTHR30383:SF5">
    <property type="entry name" value="SGNH HYDROLASE-TYPE ESTERASE DOMAIN-CONTAINING PROTEIN"/>
    <property type="match status" value="1"/>
</dbReference>
<dbReference type="Proteomes" id="UP000005324">
    <property type="component" value="Unassembled WGS sequence"/>
</dbReference>
<proteinExistence type="predicted"/>
<evidence type="ECO:0000313" key="1">
    <source>
        <dbReference type="EMBL" id="EFH11217.1"/>
    </source>
</evidence>
<sequence>PVSTDNVPAACTVPDELRDLRFGLPRMRALLQDRLPVRILAIGSSSTAGVGASVPSHAYPPRLEAALERLLPGADITVRNDGIGGEVASTTLVRMKRAVESWDPDVVLWQLGTNDALRGITPAAFAGILREGADFVLERGRDLVLINPQYFPNTPKEDLYLTFVQSIERVAAERRIPMMRRYAIMRFWQALPQPVLMLSEDGFHMNDLGYQCMAEVLAGGMARRVTQEQ</sequence>
<gene>
    <name evidence="1" type="ORF">HMPREF0731_2563</name>
</gene>
<organism evidence="1 2">
    <name type="scientific">Pseudoroseomonas cervicalis ATCC 49957</name>
    <dbReference type="NCBI Taxonomy" id="525371"/>
    <lineage>
        <taxon>Bacteria</taxon>
        <taxon>Pseudomonadati</taxon>
        <taxon>Pseudomonadota</taxon>
        <taxon>Alphaproteobacteria</taxon>
        <taxon>Acetobacterales</taxon>
        <taxon>Roseomonadaceae</taxon>
        <taxon>Roseomonas</taxon>
    </lineage>
</organism>
<accession>D5RNA2</accession>
<dbReference type="Gene3D" id="3.40.50.1110">
    <property type="entry name" value="SGNH hydrolase"/>
    <property type="match status" value="1"/>
</dbReference>
<feature type="non-terminal residue" evidence="1">
    <location>
        <position position="1"/>
    </location>
</feature>
<dbReference type="GO" id="GO:0004622">
    <property type="term" value="F:phosphatidylcholine lysophospholipase activity"/>
    <property type="evidence" value="ECO:0007669"/>
    <property type="project" value="TreeGrafter"/>
</dbReference>
<reference evidence="1 2" key="1">
    <citation type="submission" date="2010-04" db="EMBL/GenBank/DDBJ databases">
        <authorList>
            <person name="Qin X."/>
            <person name="Bachman B."/>
            <person name="Battles P."/>
            <person name="Bell A."/>
            <person name="Bess C."/>
            <person name="Bickham C."/>
            <person name="Chaboub L."/>
            <person name="Chen D."/>
            <person name="Coyle M."/>
            <person name="Deiros D.R."/>
            <person name="Dinh H."/>
            <person name="Forbes L."/>
            <person name="Fowler G."/>
            <person name="Francisco L."/>
            <person name="Fu Q."/>
            <person name="Gubbala S."/>
            <person name="Hale W."/>
            <person name="Han Y."/>
            <person name="Hemphill L."/>
            <person name="Highlander S.K."/>
            <person name="Hirani K."/>
            <person name="Hogues M."/>
            <person name="Jackson L."/>
            <person name="Jakkamsetti A."/>
            <person name="Javaid M."/>
            <person name="Jiang H."/>
            <person name="Korchina V."/>
            <person name="Kovar C."/>
            <person name="Lara F."/>
            <person name="Lee S."/>
            <person name="Mata R."/>
            <person name="Mathew T."/>
            <person name="Moen C."/>
            <person name="Morales K."/>
            <person name="Munidasa M."/>
            <person name="Nazareth L."/>
            <person name="Ngo R."/>
            <person name="Nguyen L."/>
            <person name="Okwuonu G."/>
            <person name="Ongeri F."/>
            <person name="Patil S."/>
            <person name="Petrosino J."/>
            <person name="Pham C."/>
            <person name="Pham P."/>
            <person name="Pu L.-L."/>
            <person name="Puazo M."/>
            <person name="Raj R."/>
            <person name="Reid J."/>
            <person name="Rouhana J."/>
            <person name="Saada N."/>
            <person name="Shang Y."/>
            <person name="Simmons D."/>
            <person name="Thornton R."/>
            <person name="Warren J."/>
            <person name="Weissenberger G."/>
            <person name="Zhang J."/>
            <person name="Zhang L."/>
            <person name="Zhou C."/>
            <person name="Zhu D."/>
            <person name="Muzny D."/>
            <person name="Worley K."/>
            <person name="Gibbs R."/>
        </authorList>
    </citation>
    <scope>NUCLEOTIDE SEQUENCE [LARGE SCALE GENOMIC DNA]</scope>
    <source>
        <strain evidence="1 2">ATCC 49957</strain>
    </source>
</reference>
<keyword evidence="2" id="KW-1185">Reference proteome</keyword>
<protein>
    <submittedName>
        <fullName evidence="1">GDSL-like protein</fullName>
    </submittedName>
</protein>
<dbReference type="SUPFAM" id="SSF52266">
    <property type="entry name" value="SGNH hydrolase"/>
    <property type="match status" value="1"/>
</dbReference>
<dbReference type="Pfam" id="PF25182">
    <property type="entry name" value="NonGDSL"/>
    <property type="match status" value="1"/>
</dbReference>
<name>D5RNA2_9PROT</name>
<dbReference type="CDD" id="cd00229">
    <property type="entry name" value="SGNH_hydrolase"/>
    <property type="match status" value="1"/>
</dbReference>
<dbReference type="InterPro" id="IPR051532">
    <property type="entry name" value="Ester_Hydrolysis_Enzymes"/>
</dbReference>
<dbReference type="InterPro" id="IPR057572">
    <property type="entry name" value="NonGDSL"/>
</dbReference>
<dbReference type="InterPro" id="IPR036514">
    <property type="entry name" value="SGNH_hydro_sf"/>
</dbReference>
<dbReference type="HOGENOM" id="CLU_065317_1_1_5"/>
<evidence type="ECO:0000313" key="2">
    <source>
        <dbReference type="Proteomes" id="UP000005324"/>
    </source>
</evidence>
<dbReference type="RefSeq" id="WP_007006568.1">
    <property type="nucleotide sequence ID" value="NZ_GG771178.1"/>
</dbReference>
<dbReference type="PANTHER" id="PTHR30383">
    <property type="entry name" value="THIOESTERASE 1/PROTEASE 1/LYSOPHOSPHOLIPASE L1"/>
    <property type="match status" value="1"/>
</dbReference>